<keyword evidence="12" id="KW-1185">Reference proteome</keyword>
<dbReference type="SUPFAM" id="SSF51556">
    <property type="entry name" value="Metallo-dependent hydrolases"/>
    <property type="match status" value="1"/>
</dbReference>
<organism evidence="11 12">
    <name type="scientific">Cadophora malorum</name>
    <dbReference type="NCBI Taxonomy" id="108018"/>
    <lineage>
        <taxon>Eukaryota</taxon>
        <taxon>Fungi</taxon>
        <taxon>Dikarya</taxon>
        <taxon>Ascomycota</taxon>
        <taxon>Pezizomycotina</taxon>
        <taxon>Leotiomycetes</taxon>
        <taxon>Helotiales</taxon>
        <taxon>Ploettnerulaceae</taxon>
        <taxon>Cadophora</taxon>
    </lineage>
</organism>
<keyword evidence="5 8" id="KW-0456">Lyase</keyword>
<evidence type="ECO:0000256" key="9">
    <source>
        <dbReference type="SAM" id="SignalP"/>
    </source>
</evidence>
<dbReference type="Pfam" id="PF04909">
    <property type="entry name" value="Amidohydro_2"/>
    <property type="match status" value="1"/>
</dbReference>
<sequence>MLLRLLAIGTLFLASPAMSQNGRIDTHLHALPQAYIDAVVTNGGDPSGFPTPSWSIDAAVASMDSLNISIGILSVSTPGVPIAGTGKTARRLARTLNNEFAQYSTDTRYKSRIGFFGVLPDWQDVDGTLAEIDFLFKEQKLCSGVTVYTTYGEKLLGSRKFLPIWKKLQAYKALVFLHPGVLDVKPKFIGNGIPQPIIDYPLATTRAAVDLVVTGTVRACPDVEIILSHAGGALPFLGSRAIGGLSIPAAAAKSSVTSAQAFEDFGRFFFDIALSTSPAQLNGLLDFTKPEKVLFGSDFPYAPAPAIAGVVAGYDNFVQGNARGGFIAPEILRGNALSLLSKHAQKQRFY</sequence>
<dbReference type="PANTHER" id="PTHR21240">
    <property type="entry name" value="2-AMINO-3-CARBOXYLMUCONATE-6-SEMIALDEHYDE DECARBOXYLASE"/>
    <property type="match status" value="1"/>
</dbReference>
<dbReference type="GO" id="GO:0047596">
    <property type="term" value="F:6-methylsalicylate decarboxylase activity"/>
    <property type="evidence" value="ECO:0007669"/>
    <property type="project" value="UniProtKB-EC"/>
</dbReference>
<evidence type="ECO:0000313" key="12">
    <source>
        <dbReference type="Proteomes" id="UP000664132"/>
    </source>
</evidence>
<evidence type="ECO:0000256" key="3">
    <source>
        <dbReference type="ARBA" id="ARBA00022793"/>
    </source>
</evidence>
<dbReference type="InterPro" id="IPR006680">
    <property type="entry name" value="Amidohydro-rel"/>
</dbReference>
<evidence type="ECO:0000256" key="4">
    <source>
        <dbReference type="ARBA" id="ARBA00022833"/>
    </source>
</evidence>
<dbReference type="GO" id="GO:0019748">
    <property type="term" value="P:secondary metabolic process"/>
    <property type="evidence" value="ECO:0007669"/>
    <property type="project" value="TreeGrafter"/>
</dbReference>
<evidence type="ECO:0000313" key="11">
    <source>
        <dbReference type="EMBL" id="KAG4412575.1"/>
    </source>
</evidence>
<dbReference type="OrthoDB" id="2832284at2759"/>
<evidence type="ECO:0000256" key="5">
    <source>
        <dbReference type="ARBA" id="ARBA00023239"/>
    </source>
</evidence>
<dbReference type="EMBL" id="JAFJYH010000368">
    <property type="protein sequence ID" value="KAG4412575.1"/>
    <property type="molecule type" value="Genomic_DNA"/>
</dbReference>
<evidence type="ECO:0000256" key="8">
    <source>
        <dbReference type="RuleBase" id="RU366045"/>
    </source>
</evidence>
<keyword evidence="3 8" id="KW-0210">Decarboxylase</keyword>
<dbReference type="Gene3D" id="3.20.20.140">
    <property type="entry name" value="Metal-dependent hydrolases"/>
    <property type="match status" value="1"/>
</dbReference>
<feature type="signal peptide" evidence="9">
    <location>
        <begin position="1"/>
        <end position="19"/>
    </location>
</feature>
<accession>A0A8H7T107</accession>
<comment type="catalytic activity">
    <reaction evidence="6">
        <text>6-methylsalicylate + H(+) = 3-methylphenol + CO2</text>
        <dbReference type="Rhea" id="RHEA:23112"/>
        <dbReference type="ChEBI" id="CHEBI:15378"/>
        <dbReference type="ChEBI" id="CHEBI:16526"/>
        <dbReference type="ChEBI" id="CHEBI:17231"/>
        <dbReference type="ChEBI" id="CHEBI:36658"/>
        <dbReference type="EC" id="4.1.1.52"/>
    </reaction>
    <physiologicalReaction direction="left-to-right" evidence="6">
        <dbReference type="Rhea" id="RHEA:23113"/>
    </physiologicalReaction>
</comment>
<evidence type="ECO:0000259" key="10">
    <source>
        <dbReference type="Pfam" id="PF04909"/>
    </source>
</evidence>
<comment type="caution">
    <text evidence="11">The sequence shown here is derived from an EMBL/GenBank/DDBJ whole genome shotgun (WGS) entry which is preliminary data.</text>
</comment>
<dbReference type="InterPro" id="IPR032465">
    <property type="entry name" value="ACMSD"/>
</dbReference>
<evidence type="ECO:0000256" key="6">
    <source>
        <dbReference type="ARBA" id="ARBA00036832"/>
    </source>
</evidence>
<dbReference type="Proteomes" id="UP000664132">
    <property type="component" value="Unassembled WGS sequence"/>
</dbReference>
<keyword evidence="2" id="KW-0479">Metal-binding</keyword>
<keyword evidence="4" id="KW-0862">Zinc</keyword>
<dbReference type="EC" id="4.1.1.52" evidence="7"/>
<evidence type="ECO:0000256" key="7">
    <source>
        <dbReference type="ARBA" id="ARBA00038889"/>
    </source>
</evidence>
<proteinExistence type="inferred from homology"/>
<feature type="domain" description="Amidohydrolase-related" evidence="10">
    <location>
        <begin position="24"/>
        <end position="306"/>
    </location>
</feature>
<dbReference type="InterPro" id="IPR032466">
    <property type="entry name" value="Metal_Hydrolase"/>
</dbReference>
<comment type="similarity">
    <text evidence="1">Belongs to the metallo-dependent hydrolases superfamily. ACMSD family.</text>
</comment>
<gene>
    <name evidence="11" type="ORF">IFR04_014296</name>
</gene>
<reference evidence="11" key="1">
    <citation type="submission" date="2021-02" db="EMBL/GenBank/DDBJ databases">
        <title>Genome sequence Cadophora malorum strain M34.</title>
        <authorList>
            <person name="Stefanovic E."/>
            <person name="Vu D."/>
            <person name="Scully C."/>
            <person name="Dijksterhuis J."/>
            <person name="Roader J."/>
            <person name="Houbraken J."/>
        </authorList>
    </citation>
    <scope>NUCLEOTIDE SEQUENCE</scope>
    <source>
        <strain evidence="11">M34</strain>
    </source>
</reference>
<protein>
    <recommendedName>
        <fullName evidence="7">6-methylsalicylate decarboxylase</fullName>
        <ecNumber evidence="7">4.1.1.52</ecNumber>
    </recommendedName>
</protein>
<feature type="chain" id="PRO_5034695971" description="6-methylsalicylate decarboxylase" evidence="9">
    <location>
        <begin position="20"/>
        <end position="350"/>
    </location>
</feature>
<keyword evidence="9" id="KW-0732">Signal</keyword>
<dbReference type="PANTHER" id="PTHR21240:SF29">
    <property type="entry name" value="AMIDOHYDROLASE-RELATED DOMAIN-CONTAINING PROTEIN"/>
    <property type="match status" value="1"/>
</dbReference>
<dbReference type="AlphaFoldDB" id="A0A8H7T107"/>
<dbReference type="GO" id="GO:0005829">
    <property type="term" value="C:cytosol"/>
    <property type="evidence" value="ECO:0007669"/>
    <property type="project" value="TreeGrafter"/>
</dbReference>
<evidence type="ECO:0000256" key="1">
    <source>
        <dbReference type="ARBA" id="ARBA00005871"/>
    </source>
</evidence>
<evidence type="ECO:0000256" key="2">
    <source>
        <dbReference type="ARBA" id="ARBA00022723"/>
    </source>
</evidence>
<name>A0A8H7T107_9HELO</name>
<dbReference type="GO" id="GO:0046872">
    <property type="term" value="F:metal ion binding"/>
    <property type="evidence" value="ECO:0007669"/>
    <property type="project" value="UniProtKB-KW"/>
</dbReference>
<dbReference type="GO" id="GO:0016787">
    <property type="term" value="F:hydrolase activity"/>
    <property type="evidence" value="ECO:0007669"/>
    <property type="project" value="InterPro"/>
</dbReference>